<keyword evidence="6" id="KW-1185">Reference proteome</keyword>
<feature type="region of interest" description="Disordered" evidence="5">
    <location>
        <begin position="42"/>
        <end position="201"/>
    </location>
</feature>
<accession>A0A8J0UW42</accession>
<sequence>MAAVLLNQTEERAVWDSARNGGKLNLRMKEYETPEIYEKDFRRNSRTKSSAFEEKTSLNACPDTGKNSTTAGSRESERNLEQGDYFNSSSPSSKSLLQDYPQHQREQNDFEDGIEYRPLPSPTRSSLRSPNKDTTVRSKEGYRVKFADKNFSDLSPENEAPDKPLDNITRTRKPLYSSVESGGSAVPRDCRSQSFRNSSLTSTPLRSKITIDNERTKFSHVDGVDRYTEDLKDFPKSSDTNDHKFSSERLLRASTDLYVSTHLNDSPLPSNHLSALRKGFTDIPGIYTLPSKPALGLSHQFTGKERQSEYAVQKKTWQSDKDAVQKMDVLANGMKRSSSLNSLLTPKPVSSYADKYSDRLFGSAEYQEKDRPVSSETDSTIDILQQLMDLVDRYWNGSGSLLQNQRFLVPARELLSSYLLTNRNKTATPRTSYGVDKEYNSVDFLTEKLKNTIEENHMLQSKISKLESKAIDNGDKGFQSGSQDDLWHKYEKLSLQVESLQQQLKQAHKLHDTVNLLHDSQRSLVCTNEYLLQQLNKASPSYLSKAPSSAIKPRTSSDKYISSDSSDQSASSPVYSSGQYRIPERLSSCPL</sequence>
<gene>
    <name evidence="7" type="primary">LOC108714138</name>
</gene>
<feature type="compositionally biased region" description="Basic and acidic residues" evidence="5">
    <location>
        <begin position="130"/>
        <end position="151"/>
    </location>
</feature>
<dbReference type="InterPro" id="IPR055320">
    <property type="entry name" value="CEP72-like"/>
</dbReference>
<name>A0A8J0UW42_XENLA</name>
<feature type="compositionally biased region" description="Low complexity" evidence="5">
    <location>
        <begin position="558"/>
        <end position="577"/>
    </location>
</feature>
<feature type="region of interest" description="Disordered" evidence="5">
    <location>
        <begin position="543"/>
        <end position="591"/>
    </location>
</feature>
<proteinExistence type="predicted"/>
<evidence type="ECO:0000256" key="4">
    <source>
        <dbReference type="SAM" id="Coils"/>
    </source>
</evidence>
<evidence type="ECO:0000313" key="7">
    <source>
        <dbReference type="RefSeq" id="XP_018113548.1"/>
    </source>
</evidence>
<evidence type="ECO:0000256" key="3">
    <source>
        <dbReference type="ARBA" id="ARBA00023054"/>
    </source>
</evidence>
<evidence type="ECO:0000313" key="6">
    <source>
        <dbReference type="Proteomes" id="UP000186698"/>
    </source>
</evidence>
<dbReference type="Proteomes" id="UP000186698">
    <property type="component" value="Chromosome 4L"/>
</dbReference>
<evidence type="ECO:0000256" key="5">
    <source>
        <dbReference type="SAM" id="MobiDB-lite"/>
    </source>
</evidence>
<dbReference type="PANTHER" id="PTHR23311">
    <property type="entry name" value="HEAT SHOCK REGULATED 2"/>
    <property type="match status" value="1"/>
</dbReference>
<dbReference type="AlphaFoldDB" id="A0A8J0UW42"/>
<feature type="coiled-coil region" evidence="4">
    <location>
        <begin position="442"/>
        <end position="510"/>
    </location>
</feature>
<evidence type="ECO:0000256" key="2">
    <source>
        <dbReference type="ARBA" id="ARBA00022737"/>
    </source>
</evidence>
<keyword evidence="3 4" id="KW-0175">Coiled coil</keyword>
<dbReference type="RefSeq" id="XP_018113548.1">
    <property type="nucleotide sequence ID" value="XM_018258059.2"/>
</dbReference>
<feature type="compositionally biased region" description="Polar residues" evidence="5">
    <location>
        <begin position="192"/>
        <end position="201"/>
    </location>
</feature>
<organism evidence="6 7">
    <name type="scientific">Xenopus laevis</name>
    <name type="common">African clawed frog</name>
    <dbReference type="NCBI Taxonomy" id="8355"/>
    <lineage>
        <taxon>Eukaryota</taxon>
        <taxon>Metazoa</taxon>
        <taxon>Chordata</taxon>
        <taxon>Craniata</taxon>
        <taxon>Vertebrata</taxon>
        <taxon>Euteleostomi</taxon>
        <taxon>Amphibia</taxon>
        <taxon>Batrachia</taxon>
        <taxon>Anura</taxon>
        <taxon>Pipoidea</taxon>
        <taxon>Pipidae</taxon>
        <taxon>Xenopodinae</taxon>
        <taxon>Xenopus</taxon>
        <taxon>Xenopus</taxon>
    </lineage>
</organism>
<keyword evidence="1" id="KW-0433">Leucine-rich repeat</keyword>
<dbReference type="PANTHER" id="PTHR23311:SF6">
    <property type="entry name" value="LEUCINE-RICH REPEAT-CONTAINING PROTEIN 36"/>
    <property type="match status" value="1"/>
</dbReference>
<keyword evidence="2" id="KW-0677">Repeat</keyword>
<dbReference type="GeneID" id="108714138"/>
<dbReference type="KEGG" id="xla:108714138"/>
<reference evidence="7" key="1">
    <citation type="submission" date="2025-08" db="UniProtKB">
        <authorList>
            <consortium name="RefSeq"/>
        </authorList>
    </citation>
    <scope>IDENTIFICATION</scope>
    <source>
        <strain evidence="7">J_2021</strain>
        <tissue evidence="7">Erythrocytes</tissue>
    </source>
</reference>
<dbReference type="OrthoDB" id="676979at2759"/>
<protein>
    <submittedName>
        <fullName evidence="7">Leucine-rich repeat-containing protein 36 isoform X1</fullName>
    </submittedName>
</protein>
<evidence type="ECO:0000256" key="1">
    <source>
        <dbReference type="ARBA" id="ARBA00022614"/>
    </source>
</evidence>
<dbReference type="CTD" id="108714138"/>